<sequence>MDRTLLHQLMYYEYSLGTSAPEAARKINSVYGEGTVTDRTVRNWYHRFENGDTSLQEQPKSGRPSKFDENALKEALEANPTATTRELAKVLGYGNSTVERHLQSMGYRKILDKWTLQN</sequence>
<organism evidence="3 4">
    <name type="scientific">Panagrellus redivivus</name>
    <name type="common">Microworm</name>
    <dbReference type="NCBI Taxonomy" id="6233"/>
    <lineage>
        <taxon>Eukaryota</taxon>
        <taxon>Metazoa</taxon>
        <taxon>Ecdysozoa</taxon>
        <taxon>Nematoda</taxon>
        <taxon>Chromadorea</taxon>
        <taxon>Rhabditida</taxon>
        <taxon>Tylenchina</taxon>
        <taxon>Panagrolaimomorpha</taxon>
        <taxon>Panagrolaimoidea</taxon>
        <taxon>Panagrolaimidae</taxon>
        <taxon>Panagrellus</taxon>
    </lineage>
</organism>
<keyword evidence="3" id="KW-1185">Reference proteome</keyword>
<evidence type="ECO:0000256" key="1">
    <source>
        <dbReference type="ARBA" id="ARBA00004123"/>
    </source>
</evidence>
<feature type="domain" description="Mos1 transposase HTH" evidence="2">
    <location>
        <begin position="4"/>
        <end position="52"/>
    </location>
</feature>
<protein>
    <submittedName>
        <fullName evidence="4">HTH_48 domain-containing protein</fullName>
    </submittedName>
</protein>
<evidence type="ECO:0000259" key="2">
    <source>
        <dbReference type="Pfam" id="PF17906"/>
    </source>
</evidence>
<accession>A0A7E4V7Y4</accession>
<dbReference type="GO" id="GO:0031297">
    <property type="term" value="P:replication fork processing"/>
    <property type="evidence" value="ECO:0007669"/>
    <property type="project" value="TreeGrafter"/>
</dbReference>
<dbReference type="GO" id="GO:0003690">
    <property type="term" value="F:double-stranded DNA binding"/>
    <property type="evidence" value="ECO:0007669"/>
    <property type="project" value="TreeGrafter"/>
</dbReference>
<dbReference type="Gene3D" id="1.10.10.10">
    <property type="entry name" value="Winged helix-like DNA-binding domain superfamily/Winged helix DNA-binding domain"/>
    <property type="match status" value="1"/>
</dbReference>
<dbReference type="GO" id="GO:0046975">
    <property type="term" value="F:histone H3K36 methyltransferase activity"/>
    <property type="evidence" value="ECO:0007669"/>
    <property type="project" value="TreeGrafter"/>
</dbReference>
<dbReference type="GO" id="GO:0006303">
    <property type="term" value="P:double-strand break repair via nonhomologous end joining"/>
    <property type="evidence" value="ECO:0007669"/>
    <property type="project" value="TreeGrafter"/>
</dbReference>
<evidence type="ECO:0000313" key="3">
    <source>
        <dbReference type="Proteomes" id="UP000492821"/>
    </source>
</evidence>
<dbReference type="InterPro" id="IPR009057">
    <property type="entry name" value="Homeodomain-like_sf"/>
</dbReference>
<dbReference type="InterPro" id="IPR036388">
    <property type="entry name" value="WH-like_DNA-bd_sf"/>
</dbReference>
<dbReference type="WBParaSite" id="Pan_g17662.t1">
    <property type="protein sequence ID" value="Pan_g17662.t1"/>
    <property type="gene ID" value="Pan_g17662"/>
</dbReference>
<dbReference type="Pfam" id="PF17906">
    <property type="entry name" value="HTH_48"/>
    <property type="match status" value="1"/>
</dbReference>
<proteinExistence type="predicted"/>
<dbReference type="GO" id="GO:0000014">
    <property type="term" value="F:single-stranded DNA endodeoxyribonuclease activity"/>
    <property type="evidence" value="ECO:0007669"/>
    <property type="project" value="TreeGrafter"/>
</dbReference>
<reference evidence="3" key="1">
    <citation type="journal article" date="2013" name="Genetics">
        <title>The draft genome and transcriptome of Panagrellus redivivus are shaped by the harsh demands of a free-living lifestyle.</title>
        <authorList>
            <person name="Srinivasan J."/>
            <person name="Dillman A.R."/>
            <person name="Macchietto M.G."/>
            <person name="Heikkinen L."/>
            <person name="Lakso M."/>
            <person name="Fracchia K.M."/>
            <person name="Antoshechkin I."/>
            <person name="Mortazavi A."/>
            <person name="Wong G."/>
            <person name="Sternberg P.W."/>
        </authorList>
    </citation>
    <scope>NUCLEOTIDE SEQUENCE [LARGE SCALE GENOMIC DNA]</scope>
    <source>
        <strain evidence="3">MT8872</strain>
    </source>
</reference>
<dbReference type="GO" id="GO:0003697">
    <property type="term" value="F:single-stranded DNA binding"/>
    <property type="evidence" value="ECO:0007669"/>
    <property type="project" value="TreeGrafter"/>
</dbReference>
<dbReference type="SUPFAM" id="SSF46689">
    <property type="entry name" value="Homeodomain-like"/>
    <property type="match status" value="1"/>
</dbReference>
<name>A0A7E4V7Y4_PANRE</name>
<dbReference type="GO" id="GO:0005634">
    <property type="term" value="C:nucleus"/>
    <property type="evidence" value="ECO:0007669"/>
    <property type="project" value="UniProtKB-SubCell"/>
</dbReference>
<dbReference type="Proteomes" id="UP000492821">
    <property type="component" value="Unassembled WGS sequence"/>
</dbReference>
<dbReference type="InterPro" id="IPR041426">
    <property type="entry name" value="Mos1_HTH"/>
</dbReference>
<dbReference type="GO" id="GO:0042800">
    <property type="term" value="F:histone H3K4 methyltransferase activity"/>
    <property type="evidence" value="ECO:0007669"/>
    <property type="project" value="TreeGrafter"/>
</dbReference>
<dbReference type="Gene3D" id="1.10.10.1450">
    <property type="match status" value="1"/>
</dbReference>
<reference evidence="4" key="2">
    <citation type="submission" date="2020-10" db="UniProtKB">
        <authorList>
            <consortium name="WormBaseParasite"/>
        </authorList>
    </citation>
    <scope>IDENTIFICATION</scope>
</reference>
<evidence type="ECO:0000313" key="4">
    <source>
        <dbReference type="WBParaSite" id="Pan_g17662.t1"/>
    </source>
</evidence>
<dbReference type="InterPro" id="IPR052709">
    <property type="entry name" value="Transposase-MT_Hybrid"/>
</dbReference>
<dbReference type="PANTHER" id="PTHR46060:SF2">
    <property type="entry name" value="HISTONE-LYSINE N-METHYLTRANSFERASE SETMAR"/>
    <property type="match status" value="1"/>
</dbReference>
<dbReference type="GO" id="GO:0000793">
    <property type="term" value="C:condensed chromosome"/>
    <property type="evidence" value="ECO:0007669"/>
    <property type="project" value="TreeGrafter"/>
</dbReference>
<dbReference type="GO" id="GO:0000729">
    <property type="term" value="P:DNA double-strand break processing"/>
    <property type="evidence" value="ECO:0007669"/>
    <property type="project" value="TreeGrafter"/>
</dbReference>
<dbReference type="GO" id="GO:0044547">
    <property type="term" value="F:DNA topoisomerase binding"/>
    <property type="evidence" value="ECO:0007669"/>
    <property type="project" value="TreeGrafter"/>
</dbReference>
<dbReference type="GO" id="GO:0015074">
    <property type="term" value="P:DNA integration"/>
    <property type="evidence" value="ECO:0007669"/>
    <property type="project" value="TreeGrafter"/>
</dbReference>
<dbReference type="GO" id="GO:0035861">
    <property type="term" value="C:site of double-strand break"/>
    <property type="evidence" value="ECO:0007669"/>
    <property type="project" value="TreeGrafter"/>
</dbReference>
<dbReference type="GO" id="GO:0044774">
    <property type="term" value="P:mitotic DNA integrity checkpoint signaling"/>
    <property type="evidence" value="ECO:0007669"/>
    <property type="project" value="TreeGrafter"/>
</dbReference>
<dbReference type="PANTHER" id="PTHR46060">
    <property type="entry name" value="MARINER MOS1 TRANSPOSASE-LIKE PROTEIN"/>
    <property type="match status" value="1"/>
</dbReference>
<comment type="subcellular location">
    <subcellularLocation>
        <location evidence="1">Nucleus</location>
    </subcellularLocation>
</comment>
<dbReference type="AlphaFoldDB" id="A0A7E4V7Y4"/>